<dbReference type="PANTHER" id="PTHR24104">
    <property type="entry name" value="E3 UBIQUITIN-PROTEIN LIGASE NHLRC1-RELATED"/>
    <property type="match status" value="1"/>
</dbReference>
<evidence type="ECO:0000256" key="1">
    <source>
        <dbReference type="ARBA" id="ARBA00022737"/>
    </source>
</evidence>
<dbReference type="PANTHER" id="PTHR24104:SF48">
    <property type="entry name" value="PROTEIN WECH"/>
    <property type="match status" value="1"/>
</dbReference>
<accession>A0ABD2P455</accession>
<dbReference type="InterPro" id="IPR001258">
    <property type="entry name" value="NHL_repeat"/>
</dbReference>
<dbReference type="SUPFAM" id="SSF101898">
    <property type="entry name" value="NHL repeat"/>
    <property type="match status" value="1"/>
</dbReference>
<feature type="repeat" description="NHL" evidence="2">
    <location>
        <begin position="421"/>
        <end position="453"/>
    </location>
</feature>
<dbReference type="PROSITE" id="PS51125">
    <property type="entry name" value="NHL"/>
    <property type="match status" value="6"/>
</dbReference>
<dbReference type="AlphaFoldDB" id="A0ABD2P455"/>
<evidence type="ECO:0000313" key="3">
    <source>
        <dbReference type="EMBL" id="KAL3285503.1"/>
    </source>
</evidence>
<reference evidence="3 4" key="1">
    <citation type="journal article" date="2021" name="BMC Biol.">
        <title>Horizontally acquired antibacterial genes associated with adaptive radiation of ladybird beetles.</title>
        <authorList>
            <person name="Li H.S."/>
            <person name="Tang X.F."/>
            <person name="Huang Y.H."/>
            <person name="Xu Z.Y."/>
            <person name="Chen M.L."/>
            <person name="Du X.Y."/>
            <person name="Qiu B.Y."/>
            <person name="Chen P.T."/>
            <person name="Zhang W."/>
            <person name="Slipinski A."/>
            <person name="Escalona H.E."/>
            <person name="Waterhouse R.M."/>
            <person name="Zwick A."/>
            <person name="Pang H."/>
        </authorList>
    </citation>
    <scope>NUCLEOTIDE SEQUENCE [LARGE SCALE GENOMIC DNA]</scope>
    <source>
        <strain evidence="3">SYSU2018</strain>
    </source>
</reference>
<evidence type="ECO:0000313" key="4">
    <source>
        <dbReference type="Proteomes" id="UP001516400"/>
    </source>
</evidence>
<dbReference type="Proteomes" id="UP001516400">
    <property type="component" value="Unassembled WGS sequence"/>
</dbReference>
<dbReference type="Gene3D" id="3.30.160.60">
    <property type="entry name" value="Classic Zinc Finger"/>
    <property type="match status" value="1"/>
</dbReference>
<feature type="repeat" description="NHL" evidence="2">
    <location>
        <begin position="267"/>
        <end position="310"/>
    </location>
</feature>
<keyword evidence="4" id="KW-1185">Reference proteome</keyword>
<comment type="caution">
    <text evidence="3">The sequence shown here is derived from an EMBL/GenBank/DDBJ whole genome shotgun (WGS) entry which is preliminary data.</text>
</comment>
<sequence>MYNRLSAIAIAKEINHLKDLNLNLNLKGSASPPMHSPYMNHFCELHGEPHKLYCEKCDRTKCGACNESIGGCRHKLIHIQEACNKAKQANCYFESEIDTIIRDLREGIHRAEINKMHNDKTCQMVQFDIAENYRRLQERVSHIMRDVSNEKKQKDKNLELHRSRLDMILKKMRSASQAIRDSKQSDNPWDILVAKDKAAREIRIFKQREKNVLFIDESDITFIPPEDDLFRHVTVPDIKNLVVLPNRPIYGFGRPIVVKKPEGAFNTFVFGGPGPGHSQLCRPWGVCCNQQGLIYVADRSNDRIQVFNPDGSFHRTFGYHGYGLGELNRPAGIAVSPNGNIVVADKDNHRIQVFTAQGEFVRAFGRKGQYQGQFNYPWDVACNSKGQIIVSDSRNHRIQLFEEDGKFLRMYGYELNSTCFKNFDTPRGVCFTPSDEVIVTDFNNHKLLKLDITFDKSPSYIGCEGTAFKQFRRPQGVVCDDRGNLIIADSRNDRIQVLDSMGNFLWAVGRTGDGKGQLNTPSGICLSPEGRIIVVDYGNHRVEVF</sequence>
<dbReference type="InterPro" id="IPR011042">
    <property type="entry name" value="6-blade_b-propeller_TolB-like"/>
</dbReference>
<gene>
    <name evidence="3" type="ORF">HHI36_000035</name>
</gene>
<dbReference type="Gene3D" id="2.120.10.30">
    <property type="entry name" value="TolB, C-terminal domain"/>
    <property type="match status" value="3"/>
</dbReference>
<feature type="repeat" description="NHL" evidence="2">
    <location>
        <begin position="459"/>
        <end position="501"/>
    </location>
</feature>
<dbReference type="SUPFAM" id="SSF57845">
    <property type="entry name" value="B-box zinc-binding domain"/>
    <property type="match status" value="1"/>
</dbReference>
<feature type="repeat" description="NHL" evidence="2">
    <location>
        <begin position="364"/>
        <end position="404"/>
    </location>
</feature>
<feature type="repeat" description="NHL" evidence="2">
    <location>
        <begin position="508"/>
        <end position="545"/>
    </location>
</feature>
<organism evidence="3 4">
    <name type="scientific">Cryptolaemus montrouzieri</name>
    <dbReference type="NCBI Taxonomy" id="559131"/>
    <lineage>
        <taxon>Eukaryota</taxon>
        <taxon>Metazoa</taxon>
        <taxon>Ecdysozoa</taxon>
        <taxon>Arthropoda</taxon>
        <taxon>Hexapoda</taxon>
        <taxon>Insecta</taxon>
        <taxon>Pterygota</taxon>
        <taxon>Neoptera</taxon>
        <taxon>Endopterygota</taxon>
        <taxon>Coleoptera</taxon>
        <taxon>Polyphaga</taxon>
        <taxon>Cucujiformia</taxon>
        <taxon>Coccinelloidea</taxon>
        <taxon>Coccinellidae</taxon>
        <taxon>Scymninae</taxon>
        <taxon>Scymnini</taxon>
        <taxon>Cryptolaemus</taxon>
    </lineage>
</organism>
<dbReference type="InterPro" id="IPR050952">
    <property type="entry name" value="TRIM-NHL_E3_ligases"/>
</dbReference>
<keyword evidence="1" id="KW-0677">Repeat</keyword>
<feature type="repeat" description="NHL" evidence="2">
    <location>
        <begin position="314"/>
        <end position="357"/>
    </location>
</feature>
<dbReference type="Pfam" id="PF01436">
    <property type="entry name" value="NHL"/>
    <property type="match status" value="6"/>
</dbReference>
<dbReference type="GO" id="GO:0008270">
    <property type="term" value="F:zinc ion binding"/>
    <property type="evidence" value="ECO:0007669"/>
    <property type="project" value="UniProtKB-KW"/>
</dbReference>
<name>A0ABD2P455_9CUCU</name>
<evidence type="ECO:0000256" key="2">
    <source>
        <dbReference type="PROSITE-ProRule" id="PRU00504"/>
    </source>
</evidence>
<dbReference type="CDD" id="cd14954">
    <property type="entry name" value="NHL_TRIM71_like"/>
    <property type="match status" value="1"/>
</dbReference>
<protein>
    <submittedName>
        <fullName evidence="3">Uncharacterized protein</fullName>
    </submittedName>
</protein>
<dbReference type="EMBL" id="JABFTP020000185">
    <property type="protein sequence ID" value="KAL3285503.1"/>
    <property type="molecule type" value="Genomic_DNA"/>
</dbReference>
<proteinExistence type="predicted"/>